<evidence type="ECO:0000313" key="2">
    <source>
        <dbReference type="EMBL" id="KKT86612.1"/>
    </source>
</evidence>
<proteinExistence type="predicted"/>
<sequence length="119" mass="12855">MDDINIPLNSNNLNGEVILPKKKGGMIVWGLVTLLLVVTAVFATLIISAKVASKTPVAPTAPESSPKAFEPITEEIFTTEEVDQEVPVEDQSVVDETLFEPTEDQIILDEALPEPVEGI</sequence>
<keyword evidence="1" id="KW-1133">Transmembrane helix</keyword>
<dbReference type="Proteomes" id="UP000034797">
    <property type="component" value="Unassembled WGS sequence"/>
</dbReference>
<organism evidence="2 3">
    <name type="scientific">Candidatus Collierbacteria bacterium GW2011_GWA2_44_99</name>
    <dbReference type="NCBI Taxonomy" id="1618380"/>
    <lineage>
        <taxon>Bacteria</taxon>
        <taxon>Candidatus Collieribacteriota</taxon>
    </lineage>
</organism>
<gene>
    <name evidence="2" type="ORF">UW84_C0007G0021</name>
</gene>
<name>A0A0G1N0Q5_9BACT</name>
<evidence type="ECO:0000256" key="1">
    <source>
        <dbReference type="SAM" id="Phobius"/>
    </source>
</evidence>
<reference evidence="2 3" key="1">
    <citation type="journal article" date="2015" name="Nature">
        <title>rRNA introns, odd ribosomes, and small enigmatic genomes across a large radiation of phyla.</title>
        <authorList>
            <person name="Brown C.T."/>
            <person name="Hug L.A."/>
            <person name="Thomas B.C."/>
            <person name="Sharon I."/>
            <person name="Castelle C.J."/>
            <person name="Singh A."/>
            <person name="Wilkins M.J."/>
            <person name="Williams K.H."/>
            <person name="Banfield J.F."/>
        </authorList>
    </citation>
    <scope>NUCLEOTIDE SEQUENCE [LARGE SCALE GENOMIC DNA]</scope>
</reference>
<comment type="caution">
    <text evidence="2">The sequence shown here is derived from an EMBL/GenBank/DDBJ whole genome shotgun (WGS) entry which is preliminary data.</text>
</comment>
<feature type="transmembrane region" description="Helical" evidence="1">
    <location>
        <begin position="26"/>
        <end position="47"/>
    </location>
</feature>
<dbReference type="AlphaFoldDB" id="A0A0G1N0Q5"/>
<dbReference type="EMBL" id="LCJW01000007">
    <property type="protein sequence ID" value="KKT86612.1"/>
    <property type="molecule type" value="Genomic_DNA"/>
</dbReference>
<keyword evidence="1" id="KW-0812">Transmembrane</keyword>
<keyword evidence="1" id="KW-0472">Membrane</keyword>
<protein>
    <submittedName>
        <fullName evidence="2">Uncharacterized protein</fullName>
    </submittedName>
</protein>
<evidence type="ECO:0000313" key="3">
    <source>
        <dbReference type="Proteomes" id="UP000034797"/>
    </source>
</evidence>
<accession>A0A0G1N0Q5</accession>